<evidence type="ECO:0000313" key="3">
    <source>
        <dbReference type="EMBL" id="GIH27140.1"/>
    </source>
</evidence>
<dbReference type="Pfam" id="PF02517">
    <property type="entry name" value="Rce1-like"/>
    <property type="match status" value="1"/>
</dbReference>
<name>A0A919UT61_9ACTN</name>
<feature type="transmembrane region" description="Helical" evidence="1">
    <location>
        <begin position="217"/>
        <end position="239"/>
    </location>
</feature>
<gene>
    <name evidence="3" type="ORF">Aph01nite_54500</name>
</gene>
<proteinExistence type="predicted"/>
<evidence type="ECO:0000259" key="2">
    <source>
        <dbReference type="Pfam" id="PF02517"/>
    </source>
</evidence>
<keyword evidence="4" id="KW-1185">Reference proteome</keyword>
<keyword evidence="1" id="KW-1133">Transmembrane helix</keyword>
<dbReference type="AlphaFoldDB" id="A0A919UT61"/>
<dbReference type="GO" id="GO:0080120">
    <property type="term" value="P:CAAX-box protein maturation"/>
    <property type="evidence" value="ECO:0007669"/>
    <property type="project" value="UniProtKB-ARBA"/>
</dbReference>
<accession>A0A919UT61</accession>
<feature type="transmembrane region" description="Helical" evidence="1">
    <location>
        <begin position="21"/>
        <end position="42"/>
    </location>
</feature>
<dbReference type="GO" id="GO:0004175">
    <property type="term" value="F:endopeptidase activity"/>
    <property type="evidence" value="ECO:0007669"/>
    <property type="project" value="UniProtKB-ARBA"/>
</dbReference>
<dbReference type="InterPro" id="IPR003675">
    <property type="entry name" value="Rce1/LyrA-like_dom"/>
</dbReference>
<comment type="caution">
    <text evidence="3">The sequence shown here is derived from an EMBL/GenBank/DDBJ whole genome shotgun (WGS) entry which is preliminary data.</text>
</comment>
<feature type="transmembrane region" description="Helical" evidence="1">
    <location>
        <begin position="97"/>
        <end position="117"/>
    </location>
</feature>
<reference evidence="3" key="1">
    <citation type="submission" date="2021-01" db="EMBL/GenBank/DDBJ databases">
        <title>Whole genome shotgun sequence of Acrocarpospora phusangensis NBRC 108782.</title>
        <authorList>
            <person name="Komaki H."/>
            <person name="Tamura T."/>
        </authorList>
    </citation>
    <scope>NUCLEOTIDE SEQUENCE</scope>
    <source>
        <strain evidence="3">NBRC 108782</strain>
    </source>
</reference>
<feature type="transmembrane region" description="Helical" evidence="1">
    <location>
        <begin position="137"/>
        <end position="157"/>
    </location>
</feature>
<feature type="transmembrane region" description="Helical" evidence="1">
    <location>
        <begin position="178"/>
        <end position="197"/>
    </location>
</feature>
<feature type="transmembrane region" description="Helical" evidence="1">
    <location>
        <begin position="48"/>
        <end position="67"/>
    </location>
</feature>
<keyword evidence="1" id="KW-0812">Transmembrane</keyword>
<evidence type="ECO:0000313" key="4">
    <source>
        <dbReference type="Proteomes" id="UP000640052"/>
    </source>
</evidence>
<dbReference type="RefSeq" id="WP_204043805.1">
    <property type="nucleotide sequence ID" value="NZ_BOOA01000050.1"/>
</dbReference>
<keyword evidence="1" id="KW-0472">Membrane</keyword>
<protein>
    <recommendedName>
        <fullName evidence="2">CAAX prenyl protease 2/Lysostaphin resistance protein A-like domain-containing protein</fullName>
    </recommendedName>
</protein>
<feature type="domain" description="CAAX prenyl protease 2/Lysostaphin resistance protein A-like" evidence="2">
    <location>
        <begin position="142"/>
        <end position="229"/>
    </location>
</feature>
<dbReference type="Proteomes" id="UP000640052">
    <property type="component" value="Unassembled WGS sequence"/>
</dbReference>
<evidence type="ECO:0000256" key="1">
    <source>
        <dbReference type="SAM" id="Phobius"/>
    </source>
</evidence>
<organism evidence="3 4">
    <name type="scientific">Acrocarpospora phusangensis</name>
    <dbReference type="NCBI Taxonomy" id="1070424"/>
    <lineage>
        <taxon>Bacteria</taxon>
        <taxon>Bacillati</taxon>
        <taxon>Actinomycetota</taxon>
        <taxon>Actinomycetes</taxon>
        <taxon>Streptosporangiales</taxon>
        <taxon>Streptosporangiaceae</taxon>
        <taxon>Acrocarpospora</taxon>
    </lineage>
</organism>
<sequence>MTAKIAERHPETLTWARVLTAHLLPGIALTGFWLACTPLLIAAGLPPLWGLLAGVIIVLLPVTLLTMRKARNQLDPGRSLVAFAGIRRLRGRDLLRVGVPALLTSLVASGAVIALEVPIRTGLFGWLPAWWTTGPQTVDTVTLVLWFVSAVVVGPVLEEAYFRGYLQPRIPGGPLRRCLIGSVLFTVYHLWQPYAWITILATTVPIALSQGTRSGTTIPIVVHVLSNLVVFILLIAGTVTR</sequence>
<dbReference type="EMBL" id="BOOA01000050">
    <property type="protein sequence ID" value="GIH27140.1"/>
    <property type="molecule type" value="Genomic_DNA"/>
</dbReference>